<dbReference type="SUPFAM" id="SSF48264">
    <property type="entry name" value="Cytochrome P450"/>
    <property type="match status" value="1"/>
</dbReference>
<comment type="cofactor">
    <cofactor evidence="1 6">
        <name>heme</name>
        <dbReference type="ChEBI" id="CHEBI:30413"/>
    </cofactor>
</comment>
<keyword evidence="5 6" id="KW-0408">Iron</keyword>
<keyword evidence="7" id="KW-0503">Monooxygenase</keyword>
<keyword evidence="6 7" id="KW-0349">Heme</keyword>
<dbReference type="InterPro" id="IPR036396">
    <property type="entry name" value="Cyt_P450_sf"/>
</dbReference>
<evidence type="ECO:0000256" key="8">
    <source>
        <dbReference type="SAM" id="Phobius"/>
    </source>
</evidence>
<feature type="binding site" description="axial binding residue" evidence="6">
    <location>
        <position position="468"/>
    </location>
    <ligand>
        <name>heme</name>
        <dbReference type="ChEBI" id="CHEBI:30413"/>
    </ligand>
    <ligandPart>
        <name>Fe</name>
        <dbReference type="ChEBI" id="CHEBI:18248"/>
    </ligandPart>
</feature>
<comment type="caution">
    <text evidence="9">The sequence shown here is derived from an EMBL/GenBank/DDBJ whole genome shotgun (WGS) entry which is preliminary data.</text>
</comment>
<keyword evidence="4 7" id="KW-0560">Oxidoreductase</keyword>
<keyword evidence="8" id="KW-0472">Membrane</keyword>
<dbReference type="PANTHER" id="PTHR46206">
    <property type="entry name" value="CYTOCHROME P450"/>
    <property type="match status" value="1"/>
</dbReference>
<evidence type="ECO:0000256" key="5">
    <source>
        <dbReference type="ARBA" id="ARBA00023004"/>
    </source>
</evidence>
<organism evidence="9 10">
    <name type="scientific">Mycena belliarum</name>
    <dbReference type="NCBI Taxonomy" id="1033014"/>
    <lineage>
        <taxon>Eukaryota</taxon>
        <taxon>Fungi</taxon>
        <taxon>Dikarya</taxon>
        <taxon>Basidiomycota</taxon>
        <taxon>Agaricomycotina</taxon>
        <taxon>Agaricomycetes</taxon>
        <taxon>Agaricomycetidae</taxon>
        <taxon>Agaricales</taxon>
        <taxon>Marasmiineae</taxon>
        <taxon>Mycenaceae</taxon>
        <taxon>Mycena</taxon>
    </lineage>
</organism>
<dbReference type="PRINTS" id="PR00465">
    <property type="entry name" value="EP450IV"/>
</dbReference>
<evidence type="ECO:0000256" key="3">
    <source>
        <dbReference type="ARBA" id="ARBA00022723"/>
    </source>
</evidence>
<evidence type="ECO:0000313" key="10">
    <source>
        <dbReference type="Proteomes" id="UP001222325"/>
    </source>
</evidence>
<protein>
    <submittedName>
        <fullName evidence="9">Cytochrome P450</fullName>
    </submittedName>
</protein>
<dbReference type="PRINTS" id="PR00385">
    <property type="entry name" value="P450"/>
</dbReference>
<dbReference type="InterPro" id="IPR002403">
    <property type="entry name" value="Cyt_P450_E_grp-IV"/>
</dbReference>
<dbReference type="EMBL" id="JARJCN010000030">
    <property type="protein sequence ID" value="KAJ7086860.1"/>
    <property type="molecule type" value="Genomic_DNA"/>
</dbReference>
<dbReference type="Gene3D" id="1.10.630.10">
    <property type="entry name" value="Cytochrome P450"/>
    <property type="match status" value="1"/>
</dbReference>
<evidence type="ECO:0000256" key="6">
    <source>
        <dbReference type="PIRSR" id="PIRSR602403-1"/>
    </source>
</evidence>
<dbReference type="GO" id="GO:0020037">
    <property type="term" value="F:heme binding"/>
    <property type="evidence" value="ECO:0007669"/>
    <property type="project" value="InterPro"/>
</dbReference>
<keyword evidence="10" id="KW-1185">Reference proteome</keyword>
<keyword evidence="8" id="KW-0812">Transmembrane</keyword>
<dbReference type="CDD" id="cd11041">
    <property type="entry name" value="CYP503A1-like"/>
    <property type="match status" value="1"/>
</dbReference>
<name>A0AAD6U2N9_9AGAR</name>
<evidence type="ECO:0000313" key="9">
    <source>
        <dbReference type="EMBL" id="KAJ7086860.1"/>
    </source>
</evidence>
<sequence length="523" mass="57765">MGTTTLLIYVLAAGAAVLWLRARKKVRRDTLDEIASLTSRKNPIPTIAEAEGVLASYRTALCFLGNATDVVLRGCRQFPEGVFRLPMLFRWEYVANGPQLLVEIAAAPESVLSLHEGTADNLQTEHTIGAAIMHNPYHVGAVRGSLTRNLARCFPEVRDEIVHAFDDVLALEGKEWTTMTVLPQLMQIVARTSNRLFVGLPLCRDQEFLDLNVNYTVHIFTRGQVIKLIPEFLKPTLAPLFSSKKSSLRHALKFLGALLEERLAKDQELGADYPDRPNDVISWLLDIATDEERTAPALALRILTINMAAIHTSSTTLTSALYDLTTYPEHILPMREEAERVIAEEGWTKAALAGMHKIDSFLRESQRLSASGPLAMTRRVVGKNGFTFSDGTTIPHGAYLSVPASAIHSNPDNYANPEVFDGFRSSRLRKEGAAPADPDDPTATAFFNRHMVSTAPDHVPFGHGRHACPGRFFAATELKAMLAHMLINYDVKADVEGVRPPDTVIGVMRMPSAKGKIMIRKRV</sequence>
<evidence type="ECO:0000256" key="2">
    <source>
        <dbReference type="ARBA" id="ARBA00010617"/>
    </source>
</evidence>
<evidence type="ECO:0000256" key="4">
    <source>
        <dbReference type="ARBA" id="ARBA00023002"/>
    </source>
</evidence>
<proteinExistence type="inferred from homology"/>
<keyword evidence="3 6" id="KW-0479">Metal-binding</keyword>
<dbReference type="PROSITE" id="PS00086">
    <property type="entry name" value="CYTOCHROME_P450"/>
    <property type="match status" value="1"/>
</dbReference>
<feature type="transmembrane region" description="Helical" evidence="8">
    <location>
        <begin position="6"/>
        <end position="22"/>
    </location>
</feature>
<dbReference type="GO" id="GO:0016705">
    <property type="term" value="F:oxidoreductase activity, acting on paired donors, with incorporation or reduction of molecular oxygen"/>
    <property type="evidence" value="ECO:0007669"/>
    <property type="project" value="InterPro"/>
</dbReference>
<dbReference type="AlphaFoldDB" id="A0AAD6U2N9"/>
<evidence type="ECO:0000256" key="7">
    <source>
        <dbReference type="RuleBase" id="RU000461"/>
    </source>
</evidence>
<reference evidence="9" key="1">
    <citation type="submission" date="2023-03" db="EMBL/GenBank/DDBJ databases">
        <title>Massive genome expansion in bonnet fungi (Mycena s.s.) driven by repeated elements and novel gene families across ecological guilds.</title>
        <authorList>
            <consortium name="Lawrence Berkeley National Laboratory"/>
            <person name="Harder C.B."/>
            <person name="Miyauchi S."/>
            <person name="Viragh M."/>
            <person name="Kuo A."/>
            <person name="Thoen E."/>
            <person name="Andreopoulos B."/>
            <person name="Lu D."/>
            <person name="Skrede I."/>
            <person name="Drula E."/>
            <person name="Henrissat B."/>
            <person name="Morin E."/>
            <person name="Kohler A."/>
            <person name="Barry K."/>
            <person name="LaButti K."/>
            <person name="Morin E."/>
            <person name="Salamov A."/>
            <person name="Lipzen A."/>
            <person name="Mereny Z."/>
            <person name="Hegedus B."/>
            <person name="Baldrian P."/>
            <person name="Stursova M."/>
            <person name="Weitz H."/>
            <person name="Taylor A."/>
            <person name="Grigoriev I.V."/>
            <person name="Nagy L.G."/>
            <person name="Martin F."/>
            <person name="Kauserud H."/>
        </authorList>
    </citation>
    <scope>NUCLEOTIDE SEQUENCE</scope>
    <source>
        <strain evidence="9">CBHHK173m</strain>
    </source>
</reference>
<dbReference type="InterPro" id="IPR017972">
    <property type="entry name" value="Cyt_P450_CS"/>
</dbReference>
<dbReference type="Pfam" id="PF00067">
    <property type="entry name" value="p450"/>
    <property type="match status" value="1"/>
</dbReference>
<comment type="similarity">
    <text evidence="2 7">Belongs to the cytochrome P450 family.</text>
</comment>
<evidence type="ECO:0000256" key="1">
    <source>
        <dbReference type="ARBA" id="ARBA00001971"/>
    </source>
</evidence>
<dbReference type="GO" id="GO:0005506">
    <property type="term" value="F:iron ion binding"/>
    <property type="evidence" value="ECO:0007669"/>
    <property type="project" value="InterPro"/>
</dbReference>
<accession>A0AAD6U2N9</accession>
<dbReference type="GO" id="GO:0004497">
    <property type="term" value="F:monooxygenase activity"/>
    <property type="evidence" value="ECO:0007669"/>
    <property type="project" value="UniProtKB-KW"/>
</dbReference>
<dbReference type="InterPro" id="IPR001128">
    <property type="entry name" value="Cyt_P450"/>
</dbReference>
<keyword evidence="8" id="KW-1133">Transmembrane helix</keyword>
<gene>
    <name evidence="9" type="ORF">B0H15DRAFT_939514</name>
</gene>
<dbReference type="Proteomes" id="UP001222325">
    <property type="component" value="Unassembled WGS sequence"/>
</dbReference>